<evidence type="ECO:0000313" key="2">
    <source>
        <dbReference type="Proteomes" id="UP000745663"/>
    </source>
</evidence>
<gene>
    <name evidence="1" type="ORF">H8F21_04275</name>
</gene>
<name>A0ABS2BT38_9PSED</name>
<proteinExistence type="predicted"/>
<evidence type="ECO:0000313" key="1">
    <source>
        <dbReference type="EMBL" id="MBM5456787.1"/>
    </source>
</evidence>
<accession>A0ABS2BT38</accession>
<keyword evidence="2" id="KW-1185">Reference proteome</keyword>
<organism evidence="1 2">
    <name type="scientific">Pseudomonas arcuscaelestis</name>
    <dbReference type="NCBI Taxonomy" id="2710591"/>
    <lineage>
        <taxon>Bacteria</taxon>
        <taxon>Pseudomonadati</taxon>
        <taxon>Pseudomonadota</taxon>
        <taxon>Gammaproteobacteria</taxon>
        <taxon>Pseudomonadales</taxon>
        <taxon>Pseudomonadaceae</taxon>
        <taxon>Pseudomonas</taxon>
    </lineage>
</organism>
<dbReference type="Proteomes" id="UP000745663">
    <property type="component" value="Unassembled WGS sequence"/>
</dbReference>
<comment type="caution">
    <text evidence="1">The sequence shown here is derived from an EMBL/GenBank/DDBJ whole genome shotgun (WGS) entry which is preliminary data.</text>
</comment>
<dbReference type="RefSeq" id="WP_203482300.1">
    <property type="nucleotide sequence ID" value="NZ_JACOPV010000002.1"/>
</dbReference>
<sequence length="156" mass="17108">MPVFEISPLEAIGPVRLGVSRTMARQAMSAIGFPLEHSHDGVDYFCESCMQLSCGPSDDVWFIGVSGNLHFTFMFNGVDVFALSATEVFSLMAASDDSGPHGFTSYEYCFPNQILTLWDADEQYDRQGGETREVWGQVGIGNDAYLAAISAIKKNM</sequence>
<dbReference type="EMBL" id="JACOPV010000002">
    <property type="protein sequence ID" value="MBM5456787.1"/>
    <property type="molecule type" value="Genomic_DNA"/>
</dbReference>
<protein>
    <submittedName>
        <fullName evidence="1">Uncharacterized protein</fullName>
    </submittedName>
</protein>
<reference evidence="1 2" key="1">
    <citation type="submission" date="2020-08" db="EMBL/GenBank/DDBJ databases">
        <title>Description of novel Pseudomonas species.</title>
        <authorList>
            <person name="Duman M."/>
            <person name="Mulet M."/>
            <person name="Altun S."/>
            <person name="Saticioglu I.B."/>
            <person name="Lalucat J."/>
            <person name="Garcia-Valdes E."/>
        </authorList>
    </citation>
    <scope>NUCLEOTIDE SEQUENCE [LARGE SCALE GENOMIC DNA]</scope>
    <source>
        <strain evidence="1 2">P66</strain>
    </source>
</reference>